<proteinExistence type="predicted"/>
<protein>
    <submittedName>
        <fullName evidence="1">Uncharacterized protein</fullName>
    </submittedName>
</protein>
<dbReference type="EMBL" id="VSSQ01000175">
    <property type="protein sequence ID" value="MPL83377.1"/>
    <property type="molecule type" value="Genomic_DNA"/>
</dbReference>
<comment type="caution">
    <text evidence="1">The sequence shown here is derived from an EMBL/GenBank/DDBJ whole genome shotgun (WGS) entry which is preliminary data.</text>
</comment>
<gene>
    <name evidence="1" type="ORF">SDC9_29331</name>
</gene>
<organism evidence="1">
    <name type="scientific">bioreactor metagenome</name>
    <dbReference type="NCBI Taxonomy" id="1076179"/>
    <lineage>
        <taxon>unclassified sequences</taxon>
        <taxon>metagenomes</taxon>
        <taxon>ecological metagenomes</taxon>
    </lineage>
</organism>
<sequence length="48" mass="4969">MGIPLSGYGKDAFRLINIELVCLTIDIMAPAKPAPDLNLNAGVTAVNG</sequence>
<name>A0A644UWR5_9ZZZZ</name>
<dbReference type="AlphaFoldDB" id="A0A644UWR5"/>
<evidence type="ECO:0000313" key="1">
    <source>
        <dbReference type="EMBL" id="MPL83377.1"/>
    </source>
</evidence>
<accession>A0A644UWR5</accession>
<reference evidence="1" key="1">
    <citation type="submission" date="2019-08" db="EMBL/GenBank/DDBJ databases">
        <authorList>
            <person name="Kucharzyk K."/>
            <person name="Murdoch R.W."/>
            <person name="Higgins S."/>
            <person name="Loffler F."/>
        </authorList>
    </citation>
    <scope>NUCLEOTIDE SEQUENCE</scope>
</reference>